<organism evidence="1 2">
    <name type="scientific">Paradevosia tibetensis</name>
    <dbReference type="NCBI Taxonomy" id="1447062"/>
    <lineage>
        <taxon>Bacteria</taxon>
        <taxon>Pseudomonadati</taxon>
        <taxon>Pseudomonadota</taxon>
        <taxon>Alphaproteobacteria</taxon>
        <taxon>Hyphomicrobiales</taxon>
        <taxon>Devosiaceae</taxon>
        <taxon>Paradevosia</taxon>
    </lineage>
</organism>
<dbReference type="EMBL" id="CP041690">
    <property type="protein sequence ID" value="QEE18859.1"/>
    <property type="molecule type" value="Genomic_DNA"/>
</dbReference>
<sequence length="146" mass="16676">MLARLRQTQRCVKRNLAFGANDANLAAAIQLRMAKLNTIHGDKTPPRIHFIVEWAEKRGLSQADIVREIGADKSVVSRWFSGSLPSEKYLEPLAALFSTEVTGLFRHPDDDWMVRFLQERSLDELTRIKQTLEAAFPRETKDKKAL</sequence>
<dbReference type="AlphaFoldDB" id="A0A5B9DJK6"/>
<evidence type="ECO:0000313" key="1">
    <source>
        <dbReference type="EMBL" id="QEE18859.1"/>
    </source>
</evidence>
<evidence type="ECO:0000313" key="2">
    <source>
        <dbReference type="Proteomes" id="UP000321062"/>
    </source>
</evidence>
<name>A0A5B9DJK6_9HYPH</name>
<dbReference type="SUPFAM" id="SSF47413">
    <property type="entry name" value="lambda repressor-like DNA-binding domains"/>
    <property type="match status" value="1"/>
</dbReference>
<dbReference type="OrthoDB" id="8455903at2"/>
<reference evidence="1 2" key="1">
    <citation type="journal article" date="2015" name="Int. J. Syst. Evol. Microbiol.">
        <title>Youhaiella tibetensis gen. nov., sp. nov., isolated from subsurface sediment.</title>
        <authorList>
            <person name="Wang Y.X."/>
            <person name="Huang F.Q."/>
            <person name="Nogi Y."/>
            <person name="Pang S.J."/>
            <person name="Wang P.K."/>
            <person name="Lv J."/>
        </authorList>
    </citation>
    <scope>NUCLEOTIDE SEQUENCE [LARGE SCALE GENOMIC DNA]</scope>
    <source>
        <strain evidence="2">fig4</strain>
    </source>
</reference>
<dbReference type="CDD" id="cd00093">
    <property type="entry name" value="HTH_XRE"/>
    <property type="match status" value="1"/>
</dbReference>
<proteinExistence type="predicted"/>
<dbReference type="InterPro" id="IPR010982">
    <property type="entry name" value="Lambda_DNA-bd_dom_sf"/>
</dbReference>
<gene>
    <name evidence="1" type="ORF">FNA67_01100</name>
</gene>
<keyword evidence="2" id="KW-1185">Reference proteome</keyword>
<dbReference type="RefSeq" id="WP_147654761.1">
    <property type="nucleotide sequence ID" value="NZ_BMFM01000001.1"/>
</dbReference>
<dbReference type="InterPro" id="IPR001387">
    <property type="entry name" value="Cro/C1-type_HTH"/>
</dbReference>
<dbReference type="Proteomes" id="UP000321062">
    <property type="component" value="Chromosome"/>
</dbReference>
<dbReference type="SMART" id="SM00530">
    <property type="entry name" value="HTH_XRE"/>
    <property type="match status" value="1"/>
</dbReference>
<dbReference type="Pfam" id="PF01381">
    <property type="entry name" value="HTH_3"/>
    <property type="match status" value="1"/>
</dbReference>
<dbReference type="Gene3D" id="1.10.260.40">
    <property type="entry name" value="lambda repressor-like DNA-binding domains"/>
    <property type="match status" value="1"/>
</dbReference>
<dbReference type="PROSITE" id="PS50943">
    <property type="entry name" value="HTH_CROC1"/>
    <property type="match status" value="1"/>
</dbReference>
<protein>
    <submittedName>
        <fullName evidence="1">Helix-turn-helix transcriptional regulator</fullName>
    </submittedName>
</protein>
<accession>A0A5B9DJK6</accession>
<dbReference type="KEGG" id="yti:FNA67_01100"/>
<dbReference type="GO" id="GO:0003677">
    <property type="term" value="F:DNA binding"/>
    <property type="evidence" value="ECO:0007669"/>
    <property type="project" value="InterPro"/>
</dbReference>